<gene>
    <name evidence="3" type="ORF">Aple_018900</name>
</gene>
<keyword evidence="2" id="KW-0472">Membrane</keyword>
<keyword evidence="2" id="KW-0812">Transmembrane</keyword>
<dbReference type="EMBL" id="BLAF01000009">
    <property type="protein sequence ID" value="GES18995.1"/>
    <property type="molecule type" value="Genomic_DNA"/>
</dbReference>
<proteinExistence type="predicted"/>
<dbReference type="AlphaFoldDB" id="A0A5M3XBE3"/>
<dbReference type="OrthoDB" id="9762169at2"/>
<keyword evidence="4" id="KW-1185">Reference proteome</keyword>
<evidence type="ECO:0000313" key="3">
    <source>
        <dbReference type="EMBL" id="GES18995.1"/>
    </source>
</evidence>
<keyword evidence="2" id="KW-1133">Transmembrane helix</keyword>
<dbReference type="RefSeq" id="WP_155344103.1">
    <property type="nucleotide sequence ID" value="NZ_BAAAHM010000004.1"/>
</dbReference>
<comment type="caution">
    <text evidence="3">The sequence shown here is derived from an EMBL/GenBank/DDBJ whole genome shotgun (WGS) entry which is preliminary data.</text>
</comment>
<feature type="compositionally biased region" description="Polar residues" evidence="1">
    <location>
        <begin position="72"/>
        <end position="82"/>
    </location>
</feature>
<feature type="transmembrane region" description="Helical" evidence="2">
    <location>
        <begin position="20"/>
        <end position="44"/>
    </location>
</feature>
<evidence type="ECO:0000256" key="1">
    <source>
        <dbReference type="SAM" id="MobiDB-lite"/>
    </source>
</evidence>
<accession>A0A5M3XBE3</accession>
<protein>
    <submittedName>
        <fullName evidence="3">Uncharacterized protein</fullName>
    </submittedName>
</protein>
<evidence type="ECO:0000313" key="4">
    <source>
        <dbReference type="Proteomes" id="UP000377595"/>
    </source>
</evidence>
<feature type="region of interest" description="Disordered" evidence="1">
    <location>
        <begin position="69"/>
        <end position="90"/>
    </location>
</feature>
<organism evidence="3 4">
    <name type="scientific">Acrocarpospora pleiomorpha</name>
    <dbReference type="NCBI Taxonomy" id="90975"/>
    <lineage>
        <taxon>Bacteria</taxon>
        <taxon>Bacillati</taxon>
        <taxon>Actinomycetota</taxon>
        <taxon>Actinomycetes</taxon>
        <taxon>Streptosporangiales</taxon>
        <taxon>Streptosporangiaceae</taxon>
        <taxon>Acrocarpospora</taxon>
    </lineage>
</organism>
<dbReference type="Proteomes" id="UP000377595">
    <property type="component" value="Unassembled WGS sequence"/>
</dbReference>
<sequence>MDPSWNPNQYGGRVRGRDSVIIAAWVGAASAVIVSLINLVPLFFRNEAQGPSPSAGVVTPSPGKMAVVLSPEPSQSTLTPLPSHSPELPVETPSPAIDPALSESWLRHDDPEHGFSIRLPRGWRVVEKKRSVVAFNAMSGPRCLYVDQTWEASTDLRSWAESVAADWARREGVPLNQRFIKTTYKGRPALDWEFTYRRGGETLRVIDRFFRADGGSVALMYTGVLSTWESEDVVIHEKLMRTFRLH</sequence>
<evidence type="ECO:0000256" key="2">
    <source>
        <dbReference type="SAM" id="Phobius"/>
    </source>
</evidence>
<reference evidence="3 4" key="1">
    <citation type="submission" date="2019-10" db="EMBL/GenBank/DDBJ databases">
        <title>Whole genome shotgun sequence of Acrocarpospora pleiomorpha NBRC 16267.</title>
        <authorList>
            <person name="Ichikawa N."/>
            <person name="Kimura A."/>
            <person name="Kitahashi Y."/>
            <person name="Komaki H."/>
            <person name="Oguchi A."/>
        </authorList>
    </citation>
    <scope>NUCLEOTIDE SEQUENCE [LARGE SCALE GENOMIC DNA]</scope>
    <source>
        <strain evidence="3 4">NBRC 16267</strain>
    </source>
</reference>
<name>A0A5M3XBE3_9ACTN</name>